<dbReference type="SUPFAM" id="SSF52317">
    <property type="entry name" value="Class I glutamine amidotransferase-like"/>
    <property type="match status" value="1"/>
</dbReference>
<gene>
    <name evidence="2" type="ORF">VW23_023130</name>
</gene>
<dbReference type="InterPro" id="IPR028212">
    <property type="entry name" value="GHL6"/>
</dbReference>
<proteinExistence type="predicted"/>
<reference evidence="2 3" key="1">
    <citation type="journal article" date="2015" name="Genome Announc.">
        <title>Genome Assemblies of Three Soil-Associated Devosia species: D. insulae, D. limi, and D. soli.</title>
        <authorList>
            <person name="Hassan Y.I."/>
            <person name="Lepp D."/>
            <person name="Zhou T."/>
        </authorList>
    </citation>
    <scope>NUCLEOTIDE SEQUENCE [LARGE SCALE GENOMIC DNA]</scope>
    <source>
        <strain evidence="2 3">DS-56</strain>
    </source>
</reference>
<dbReference type="Pfam" id="PF08532">
    <property type="entry name" value="Glyco_hydro_42M"/>
    <property type="match status" value="1"/>
</dbReference>
<dbReference type="Gene3D" id="3.40.50.880">
    <property type="match status" value="1"/>
</dbReference>
<dbReference type="SUPFAM" id="SSF51445">
    <property type="entry name" value="(Trans)glycosidases"/>
    <property type="match status" value="1"/>
</dbReference>
<dbReference type="InterPro" id="IPR029062">
    <property type="entry name" value="Class_I_gatase-like"/>
</dbReference>
<dbReference type="CDD" id="cd03143">
    <property type="entry name" value="A4_beta-galactosidase_middle_domain"/>
    <property type="match status" value="1"/>
</dbReference>
<dbReference type="OrthoDB" id="9780891at2"/>
<comment type="caution">
    <text evidence="2">The sequence shown here is derived from an EMBL/GenBank/DDBJ whole genome shotgun (WGS) entry which is preliminary data.</text>
</comment>
<dbReference type="EMBL" id="LAJE02000236">
    <property type="protein sequence ID" value="OEO30032.1"/>
    <property type="molecule type" value="Genomic_DNA"/>
</dbReference>
<dbReference type="InterPro" id="IPR017853">
    <property type="entry name" value="GH"/>
</dbReference>
<dbReference type="Pfam" id="PF14871">
    <property type="entry name" value="GHL6"/>
    <property type="match status" value="1"/>
</dbReference>
<dbReference type="GO" id="GO:0005975">
    <property type="term" value="P:carbohydrate metabolic process"/>
    <property type="evidence" value="ECO:0007669"/>
    <property type="project" value="InterPro"/>
</dbReference>
<protein>
    <submittedName>
        <fullName evidence="2">Beta-galactosidase</fullName>
    </submittedName>
</protein>
<dbReference type="InterPro" id="IPR013738">
    <property type="entry name" value="Beta_galactosidase_Trimer"/>
</dbReference>
<dbReference type="AlphaFoldDB" id="A0A1E5XN51"/>
<dbReference type="Proteomes" id="UP000095463">
    <property type="component" value="Unassembled WGS sequence"/>
</dbReference>
<evidence type="ECO:0000313" key="3">
    <source>
        <dbReference type="Proteomes" id="UP000095463"/>
    </source>
</evidence>
<evidence type="ECO:0000259" key="1">
    <source>
        <dbReference type="Pfam" id="PF08532"/>
    </source>
</evidence>
<keyword evidence="3" id="KW-1185">Reference proteome</keyword>
<dbReference type="Gene3D" id="3.20.20.80">
    <property type="entry name" value="Glycosidases"/>
    <property type="match status" value="1"/>
</dbReference>
<name>A0A1E5XN51_9HYPH</name>
<dbReference type="RefSeq" id="WP_069910726.1">
    <property type="nucleotide sequence ID" value="NZ_LAJE02000236.1"/>
</dbReference>
<organism evidence="2 3">
    <name type="scientific">Devosia insulae DS-56</name>
    <dbReference type="NCBI Taxonomy" id="1116389"/>
    <lineage>
        <taxon>Bacteria</taxon>
        <taxon>Pseudomonadati</taxon>
        <taxon>Pseudomonadota</taxon>
        <taxon>Alphaproteobacteria</taxon>
        <taxon>Hyphomicrobiales</taxon>
        <taxon>Devosiaceae</taxon>
        <taxon>Devosia</taxon>
    </lineage>
</organism>
<sequence length="673" mass="73523">MPATNKPLRYRQIHLDFHTSEHIPGIGSAFDPEDFVATLKAAHVNSITIFAKCHHGWSYYPTKVGAPHPNLMRPDLMGEMVKALTAADIEAPIYISVQWDERNARIHPEWRARSATKNRFDPDQLTAGWHTLCLNHPAYRAELLEQAREVARKYETPGLFFDIVLTPDCVCAECLARMAEHGLDPENPADRLKNDEAVNERFRAETSAALNAEFPGLRVFYNCGHIHKQGPQRFSTYTHLELESLPTGGWGYDHFPSSARYAATLGLDMVAHTGKFHTSWGEFGGFKHPDALEFEAAQMVALGVKCLVGDQLHPDGSINPDTYASIGPAYARIEKLEPYLEGARQVSDVAILTAEYFHPVGARNNLSDDGAAQMLQELKLPFDVIDPATPFENYKLIILPDEIPVDARLAAALKAYTDRGGKLILSGRSAINPDGSFAVDAGIRSAGQVAFEPSYVRAASGLDAGLTASPFVMYGAGQAITAEGAEVLAEIGPSYFNRSYKHFSSHQHAPDDPAAAALGAAVTVKGGIGYIAYPIFEMYHAMGQPLYKYLVRGLIDRLLPSRAIVTDLPSSGRATLTQQSAQQRHVLHLLYGAPQIRGKAVPAGEGTTRVMEMIEDIPTLGPVTASVRLPRTPARVYDALTGEDVPFTNGGDRVEVRLPSLRIHAALVFEGTV</sequence>
<accession>A0A1E5XN51</accession>
<feature type="domain" description="Beta-galactosidase trimerisation" evidence="1">
    <location>
        <begin position="375"/>
        <end position="432"/>
    </location>
</feature>
<dbReference type="GO" id="GO:0004565">
    <property type="term" value="F:beta-galactosidase activity"/>
    <property type="evidence" value="ECO:0007669"/>
    <property type="project" value="InterPro"/>
</dbReference>
<evidence type="ECO:0000313" key="2">
    <source>
        <dbReference type="EMBL" id="OEO30032.1"/>
    </source>
</evidence>